<dbReference type="InterPro" id="IPR013083">
    <property type="entry name" value="Znf_RING/FYVE/PHD"/>
</dbReference>
<evidence type="ECO:0000256" key="15">
    <source>
        <dbReference type="SAM" id="Phobius"/>
    </source>
</evidence>
<comment type="caution">
    <text evidence="17">The sequence shown here is derived from an EMBL/GenBank/DDBJ whole genome shotgun (WGS) entry which is preliminary data.</text>
</comment>
<protein>
    <recommendedName>
        <fullName evidence="4">RING-type E3 ubiquitin transferase</fullName>
        <ecNumber evidence="4">2.3.2.27</ecNumber>
    </recommendedName>
</protein>
<evidence type="ECO:0000256" key="5">
    <source>
        <dbReference type="ARBA" id="ARBA00022679"/>
    </source>
</evidence>
<feature type="region of interest" description="Disordered" evidence="14">
    <location>
        <begin position="85"/>
        <end position="104"/>
    </location>
</feature>
<feature type="domain" description="RING-type" evidence="16">
    <location>
        <begin position="132"/>
        <end position="174"/>
    </location>
</feature>
<dbReference type="EC" id="2.3.2.27" evidence="4"/>
<keyword evidence="7" id="KW-0479">Metal-binding</keyword>
<keyword evidence="11 15" id="KW-1133">Transmembrane helix</keyword>
<comment type="catalytic activity">
    <reaction evidence="1">
        <text>S-ubiquitinyl-[E2 ubiquitin-conjugating enzyme]-L-cysteine + [acceptor protein]-L-lysine = [E2 ubiquitin-conjugating enzyme]-L-cysteine + N(6)-ubiquitinyl-[acceptor protein]-L-lysine.</text>
        <dbReference type="EC" id="2.3.2.27"/>
    </reaction>
</comment>
<evidence type="ECO:0000313" key="18">
    <source>
        <dbReference type="Proteomes" id="UP001140949"/>
    </source>
</evidence>
<evidence type="ECO:0000256" key="8">
    <source>
        <dbReference type="ARBA" id="ARBA00022771"/>
    </source>
</evidence>
<keyword evidence="10" id="KW-0862">Zinc</keyword>
<evidence type="ECO:0000256" key="4">
    <source>
        <dbReference type="ARBA" id="ARBA00012483"/>
    </source>
</evidence>
<evidence type="ECO:0000256" key="10">
    <source>
        <dbReference type="ARBA" id="ARBA00022833"/>
    </source>
</evidence>
<reference evidence="17" key="1">
    <citation type="journal article" date="2023" name="GigaByte">
        <title>Genome assembly of the bearded iris, Iris pallida Lam.</title>
        <authorList>
            <person name="Bruccoleri R.E."/>
            <person name="Oakeley E.J."/>
            <person name="Faust A.M.E."/>
            <person name="Altorfer M."/>
            <person name="Dessus-Babus S."/>
            <person name="Burckhardt D."/>
            <person name="Oertli M."/>
            <person name="Naumann U."/>
            <person name="Petersen F."/>
            <person name="Wong J."/>
        </authorList>
    </citation>
    <scope>NUCLEOTIDE SEQUENCE</scope>
    <source>
        <strain evidence="17">GSM-AAB239-AS_SAM_17_03QT</strain>
    </source>
</reference>
<feature type="region of interest" description="Disordered" evidence="14">
    <location>
        <begin position="267"/>
        <end position="296"/>
    </location>
</feature>
<proteinExistence type="predicted"/>
<dbReference type="CDD" id="cd16461">
    <property type="entry name" value="RING-H2_EL5-like"/>
    <property type="match status" value="1"/>
</dbReference>
<evidence type="ECO:0000256" key="1">
    <source>
        <dbReference type="ARBA" id="ARBA00000900"/>
    </source>
</evidence>
<dbReference type="Proteomes" id="UP001140949">
    <property type="component" value="Unassembled WGS sequence"/>
</dbReference>
<keyword evidence="18" id="KW-1185">Reference proteome</keyword>
<keyword evidence="6 15" id="KW-0812">Transmembrane</keyword>
<dbReference type="EMBL" id="JANAVB010027997">
    <property type="protein sequence ID" value="KAJ6817327.1"/>
    <property type="molecule type" value="Genomic_DNA"/>
</dbReference>
<evidence type="ECO:0000256" key="14">
    <source>
        <dbReference type="SAM" id="MobiDB-lite"/>
    </source>
</evidence>
<comment type="subcellular location">
    <subcellularLocation>
        <location evidence="2">Membrane</location>
        <topology evidence="2">Single-pass membrane protein</topology>
    </subcellularLocation>
</comment>
<dbReference type="PANTHER" id="PTHR46913">
    <property type="entry name" value="RING-H2 FINGER PROTEIN ATL16"/>
    <property type="match status" value="1"/>
</dbReference>
<gene>
    <name evidence="17" type="ORF">M6B38_412285</name>
</gene>
<evidence type="ECO:0000256" key="3">
    <source>
        <dbReference type="ARBA" id="ARBA00004906"/>
    </source>
</evidence>
<evidence type="ECO:0000256" key="7">
    <source>
        <dbReference type="ARBA" id="ARBA00022723"/>
    </source>
</evidence>
<keyword evidence="9" id="KW-0833">Ubl conjugation pathway</keyword>
<evidence type="ECO:0000256" key="12">
    <source>
        <dbReference type="ARBA" id="ARBA00023136"/>
    </source>
</evidence>
<evidence type="ECO:0000256" key="9">
    <source>
        <dbReference type="ARBA" id="ARBA00022786"/>
    </source>
</evidence>
<accession>A0AAX6FLM4</accession>
<keyword evidence="12 15" id="KW-0472">Membrane</keyword>
<dbReference type="Pfam" id="PF13639">
    <property type="entry name" value="zf-RING_2"/>
    <property type="match status" value="1"/>
</dbReference>
<feature type="compositionally biased region" description="Low complexity" evidence="14">
    <location>
        <begin position="275"/>
        <end position="296"/>
    </location>
</feature>
<dbReference type="SUPFAM" id="SSF57850">
    <property type="entry name" value="RING/U-box"/>
    <property type="match status" value="1"/>
</dbReference>
<feature type="transmembrane region" description="Helical" evidence="15">
    <location>
        <begin position="48"/>
        <end position="72"/>
    </location>
</feature>
<dbReference type="InterPro" id="IPR044600">
    <property type="entry name" value="ATL1/ATL16-like"/>
</dbReference>
<organism evidence="17 18">
    <name type="scientific">Iris pallida</name>
    <name type="common">Sweet iris</name>
    <dbReference type="NCBI Taxonomy" id="29817"/>
    <lineage>
        <taxon>Eukaryota</taxon>
        <taxon>Viridiplantae</taxon>
        <taxon>Streptophyta</taxon>
        <taxon>Embryophyta</taxon>
        <taxon>Tracheophyta</taxon>
        <taxon>Spermatophyta</taxon>
        <taxon>Magnoliopsida</taxon>
        <taxon>Liliopsida</taxon>
        <taxon>Asparagales</taxon>
        <taxon>Iridaceae</taxon>
        <taxon>Iridoideae</taxon>
        <taxon>Irideae</taxon>
        <taxon>Iris</taxon>
    </lineage>
</organism>
<feature type="region of interest" description="Disordered" evidence="14">
    <location>
        <begin position="184"/>
        <end position="206"/>
    </location>
</feature>
<evidence type="ECO:0000256" key="2">
    <source>
        <dbReference type="ARBA" id="ARBA00004167"/>
    </source>
</evidence>
<evidence type="ECO:0000256" key="6">
    <source>
        <dbReference type="ARBA" id="ARBA00022692"/>
    </source>
</evidence>
<reference evidence="17" key="2">
    <citation type="submission" date="2023-04" db="EMBL/GenBank/DDBJ databases">
        <authorList>
            <person name="Bruccoleri R.E."/>
            <person name="Oakeley E.J."/>
            <person name="Faust A.-M."/>
            <person name="Dessus-Babus S."/>
            <person name="Altorfer M."/>
            <person name="Burckhardt D."/>
            <person name="Oertli M."/>
            <person name="Naumann U."/>
            <person name="Petersen F."/>
            <person name="Wong J."/>
        </authorList>
    </citation>
    <scope>NUCLEOTIDE SEQUENCE</scope>
    <source>
        <strain evidence="17">GSM-AAB239-AS_SAM_17_03QT</strain>
        <tissue evidence="17">Leaf</tissue>
    </source>
</reference>
<keyword evidence="8 13" id="KW-0863">Zinc-finger</keyword>
<name>A0AAX6FLM4_IRIPA</name>
<dbReference type="GO" id="GO:0008270">
    <property type="term" value="F:zinc ion binding"/>
    <property type="evidence" value="ECO:0007669"/>
    <property type="project" value="UniProtKB-KW"/>
</dbReference>
<dbReference type="PANTHER" id="PTHR46913:SF1">
    <property type="entry name" value="RING-H2 FINGER PROTEIN ATL16"/>
    <property type="match status" value="1"/>
</dbReference>
<comment type="pathway">
    <text evidence="3">Protein modification; protein ubiquitination.</text>
</comment>
<dbReference type="InterPro" id="IPR001841">
    <property type="entry name" value="Znf_RING"/>
</dbReference>
<evidence type="ECO:0000256" key="11">
    <source>
        <dbReference type="ARBA" id="ARBA00022989"/>
    </source>
</evidence>
<dbReference type="Gene3D" id="3.30.40.10">
    <property type="entry name" value="Zinc/RING finger domain, C3HC4 (zinc finger)"/>
    <property type="match status" value="1"/>
</dbReference>
<sequence length="296" mass="31208">MGSRSSPQPWPPYPALKDCSQGYCSYYCPQWCYFLFPSPPPPAPPSHALSPLLIAVISILSTAFLLTAYYLLLSKFRRHFHSSSSPPATATATPPIASSPPPSGLDDTLISKLASCQYRPGAGAPVPDGADCPVCLAPFQDRDLLRLLPRCGHAFHARCIDVWLRAHSTCPLCRATVLGLPVPPPAAAANPPPPPPGPQTTDGTPAHVDADAIEIGELAGGAGRLSGRSLSMDSPFRRLQVSADHADDAGGSSSSTTRWTRALHCVVSPVRMKRSSSSSSSSGGYTRSGRSTMLPL</sequence>
<evidence type="ECO:0000313" key="17">
    <source>
        <dbReference type="EMBL" id="KAJ6817327.1"/>
    </source>
</evidence>
<dbReference type="SMART" id="SM00184">
    <property type="entry name" value="RING"/>
    <property type="match status" value="1"/>
</dbReference>
<feature type="compositionally biased region" description="Low complexity" evidence="14">
    <location>
        <begin position="85"/>
        <end position="96"/>
    </location>
</feature>
<dbReference type="PROSITE" id="PS50089">
    <property type="entry name" value="ZF_RING_2"/>
    <property type="match status" value="1"/>
</dbReference>
<dbReference type="GO" id="GO:0016567">
    <property type="term" value="P:protein ubiquitination"/>
    <property type="evidence" value="ECO:0007669"/>
    <property type="project" value="InterPro"/>
</dbReference>
<dbReference type="GO" id="GO:0061630">
    <property type="term" value="F:ubiquitin protein ligase activity"/>
    <property type="evidence" value="ECO:0007669"/>
    <property type="project" value="UniProtKB-EC"/>
</dbReference>
<keyword evidence="5" id="KW-0808">Transferase</keyword>
<evidence type="ECO:0000256" key="13">
    <source>
        <dbReference type="PROSITE-ProRule" id="PRU00175"/>
    </source>
</evidence>
<dbReference type="GO" id="GO:0016020">
    <property type="term" value="C:membrane"/>
    <property type="evidence" value="ECO:0007669"/>
    <property type="project" value="UniProtKB-SubCell"/>
</dbReference>
<evidence type="ECO:0000259" key="16">
    <source>
        <dbReference type="PROSITE" id="PS50089"/>
    </source>
</evidence>
<feature type="compositionally biased region" description="Pro residues" evidence="14">
    <location>
        <begin position="184"/>
        <end position="198"/>
    </location>
</feature>
<dbReference type="AlphaFoldDB" id="A0AAX6FLM4"/>